<keyword evidence="3" id="KW-1185">Reference proteome</keyword>
<proteinExistence type="predicted"/>
<gene>
    <name evidence="2" type="ORF">TTRE_0000874401</name>
</gene>
<dbReference type="Proteomes" id="UP000030665">
    <property type="component" value="Unassembled WGS sequence"/>
</dbReference>
<dbReference type="EMBL" id="HG807054">
    <property type="protein sequence ID" value="CDW60372.1"/>
    <property type="molecule type" value="Genomic_DNA"/>
</dbReference>
<dbReference type="AlphaFoldDB" id="A0A077ZJ03"/>
<protein>
    <submittedName>
        <fullName evidence="2">Uncharacterized protein</fullName>
    </submittedName>
</protein>
<feature type="region of interest" description="Disordered" evidence="1">
    <location>
        <begin position="50"/>
        <end position="93"/>
    </location>
</feature>
<name>A0A077ZJ03_TRITR</name>
<accession>A0A077ZJ03</accession>
<feature type="compositionally biased region" description="Polar residues" evidence="1">
    <location>
        <begin position="77"/>
        <end position="86"/>
    </location>
</feature>
<evidence type="ECO:0000256" key="1">
    <source>
        <dbReference type="SAM" id="MobiDB-lite"/>
    </source>
</evidence>
<reference evidence="2" key="2">
    <citation type="submission" date="2014-03" db="EMBL/GenBank/DDBJ databases">
        <title>The whipworm genome and dual-species transcriptomics of an intimate host-pathogen interaction.</title>
        <authorList>
            <person name="Foth B.J."/>
            <person name="Tsai I.J."/>
            <person name="Reid A.J."/>
            <person name="Bancroft A.J."/>
            <person name="Nichol S."/>
            <person name="Tracey A."/>
            <person name="Holroyd N."/>
            <person name="Cotton J.A."/>
            <person name="Stanley E.J."/>
            <person name="Zarowiecki M."/>
            <person name="Liu J.Z."/>
            <person name="Huckvale T."/>
            <person name="Cooper P.J."/>
            <person name="Grencis R.K."/>
            <person name="Berriman M."/>
        </authorList>
    </citation>
    <scope>NUCLEOTIDE SEQUENCE [LARGE SCALE GENOMIC DNA]</scope>
</reference>
<reference evidence="2" key="1">
    <citation type="submission" date="2014-01" db="EMBL/GenBank/DDBJ databases">
        <authorList>
            <person name="Aslett M."/>
        </authorList>
    </citation>
    <scope>NUCLEOTIDE SEQUENCE</scope>
</reference>
<evidence type="ECO:0000313" key="3">
    <source>
        <dbReference type="Proteomes" id="UP000030665"/>
    </source>
</evidence>
<organism evidence="2 3">
    <name type="scientific">Trichuris trichiura</name>
    <name type="common">Whipworm</name>
    <name type="synonym">Trichocephalus trichiurus</name>
    <dbReference type="NCBI Taxonomy" id="36087"/>
    <lineage>
        <taxon>Eukaryota</taxon>
        <taxon>Metazoa</taxon>
        <taxon>Ecdysozoa</taxon>
        <taxon>Nematoda</taxon>
        <taxon>Enoplea</taxon>
        <taxon>Dorylaimia</taxon>
        <taxon>Trichinellida</taxon>
        <taxon>Trichuridae</taxon>
        <taxon>Trichuris</taxon>
    </lineage>
</organism>
<sequence>MNPENNELPLSTRQYVYELRLASSCVSTMRYLSIIERLNNILEELRLYTSSSTEELDRNGNNLFGETQREDNVPPEQASTPHQSTLEPPPAQPNFSTNYFSFSDLEMYGPTSELIVIDGFCYYITVPPITE</sequence>
<feature type="compositionally biased region" description="Polar residues" evidence="1">
    <location>
        <begin position="50"/>
        <end position="65"/>
    </location>
</feature>
<evidence type="ECO:0000313" key="2">
    <source>
        <dbReference type="EMBL" id="CDW60372.1"/>
    </source>
</evidence>